<evidence type="ECO:0000313" key="3">
    <source>
        <dbReference type="EMBL" id="CAB4721023.1"/>
    </source>
</evidence>
<dbReference type="SUPFAM" id="SSF49899">
    <property type="entry name" value="Concanavalin A-like lectins/glucanases"/>
    <property type="match status" value="1"/>
</dbReference>
<keyword evidence="1" id="KW-0812">Transmembrane</keyword>
<dbReference type="Gene3D" id="2.60.120.200">
    <property type="match status" value="1"/>
</dbReference>
<keyword evidence="1" id="KW-1133">Transmembrane helix</keyword>
<keyword evidence="1" id="KW-0472">Membrane</keyword>
<dbReference type="InterPro" id="IPR013320">
    <property type="entry name" value="ConA-like_dom_sf"/>
</dbReference>
<accession>A0A6J6BCV8</accession>
<feature type="transmembrane region" description="Helical" evidence="1">
    <location>
        <begin position="24"/>
        <end position="41"/>
    </location>
</feature>
<dbReference type="EMBL" id="CAEZYL010000023">
    <property type="protein sequence ID" value="CAB4721023.1"/>
    <property type="molecule type" value="Genomic_DNA"/>
</dbReference>
<evidence type="ECO:0000313" key="2">
    <source>
        <dbReference type="EMBL" id="CAB4536706.1"/>
    </source>
</evidence>
<dbReference type="AlphaFoldDB" id="A0A6J6BCV8"/>
<protein>
    <submittedName>
        <fullName evidence="2">Unannotated protein</fullName>
    </submittedName>
</protein>
<proteinExistence type="predicted"/>
<organism evidence="2">
    <name type="scientific">freshwater metagenome</name>
    <dbReference type="NCBI Taxonomy" id="449393"/>
    <lineage>
        <taxon>unclassified sequences</taxon>
        <taxon>metagenomes</taxon>
        <taxon>ecological metagenomes</taxon>
    </lineage>
</organism>
<dbReference type="EMBL" id="CAEZSC010000045">
    <property type="protein sequence ID" value="CAB4536706.1"/>
    <property type="molecule type" value="Genomic_DNA"/>
</dbReference>
<sequence length="424" mass="43781">MVTHVSDYYHDDPVVDEPKRPNRFLGVAALLTAVISGSLFIQSTLAGNISLNSGGRIEFGQGINATVACSGGSVLTITPQASFTNTSGAGAFYLGSITVSNIPISCYGDKFQINAYGPSSSASLALFDTSATDIVVSDNSGSFSLVGSPSGISVTTNSINSFTATFISPVATGASVSKISIQSSPSSYSYSPTRGIQFPPISGISISPGINESNAFTVEGWIRSSDWSQARALIPYVGNTCQGLVLWNMDASTWRAGVSCNNMNIDFTLPGSATMQNNEWIYFAFVKDATGDSLYINGVKLTGVSSNNGGSLNLPFSAAPDSASIGEWTAYDTANWSSKNGVVGEFRISTIARVASTATSFSPSYATSGKPTGQLSSDASTAMLLRPPASGSTLTDSSGNQTLTVITTISGPGTPTAPVIVNFG</sequence>
<dbReference type="Pfam" id="PF13385">
    <property type="entry name" value="Laminin_G_3"/>
    <property type="match status" value="1"/>
</dbReference>
<name>A0A6J6BCV8_9ZZZZ</name>
<gene>
    <name evidence="2" type="ORF">UFOPK1380_00800</name>
    <name evidence="3" type="ORF">UFOPK2689_00549</name>
</gene>
<reference evidence="2" key="1">
    <citation type="submission" date="2020-05" db="EMBL/GenBank/DDBJ databases">
        <authorList>
            <person name="Chiriac C."/>
            <person name="Salcher M."/>
            <person name="Ghai R."/>
            <person name="Kavagutti S V."/>
        </authorList>
    </citation>
    <scope>NUCLEOTIDE SEQUENCE</scope>
</reference>
<evidence type="ECO:0000256" key="1">
    <source>
        <dbReference type="SAM" id="Phobius"/>
    </source>
</evidence>